<evidence type="ECO:0000256" key="1">
    <source>
        <dbReference type="SAM" id="MobiDB-lite"/>
    </source>
</evidence>
<organism evidence="2 3">
    <name type="scientific">Sorangium cellulosum</name>
    <name type="common">Polyangium cellulosum</name>
    <dbReference type="NCBI Taxonomy" id="56"/>
    <lineage>
        <taxon>Bacteria</taxon>
        <taxon>Pseudomonadati</taxon>
        <taxon>Myxococcota</taxon>
        <taxon>Polyangia</taxon>
        <taxon>Polyangiales</taxon>
        <taxon>Polyangiaceae</taxon>
        <taxon>Sorangium</taxon>
    </lineage>
</organism>
<sequence>MPCAFYGIDPGAPVKAGAVTLDAERAEQLARAGAGAVRVEFQLDGDDGWGEDRLAEYDAVIDALRAEGLDPLGLLSHRTVEGGQPLWNDDPDGDGNNRYVEEFADTAQALMTRFAGRVVRWEIWSQPNCVENANYAVDPENAGCTYVLPRVLAQILAQIRVRNEALFNVDKISLITGGLLASDDAAVPLSAVDYLRELYDQRVWDELEDRYGERYPWSYLGHQLFVNQFSEVDPVALTGYLDEVRDVAEAADDESALVVTGMAWATAFVGEEVQAANLTTSFELLADRQDVAGVVWASFQDATSDDPSYGLIDDTGVEKLALDALSDAAAGCEPDEGGGTGSGSGSSGGSSGGGVSAPPPGGGVQGGRPIDGKRRESACSLAAGAPREGAALCHVGWLALFGVGALAFRRSRQTRSAL</sequence>
<name>A0A150QXV8_SORCE</name>
<evidence type="ECO:0000313" key="2">
    <source>
        <dbReference type="EMBL" id="KYF72803.1"/>
    </source>
</evidence>
<accession>A0A150QXV8</accession>
<dbReference type="InterPro" id="IPR017853">
    <property type="entry name" value="GH"/>
</dbReference>
<comment type="caution">
    <text evidence="2">The sequence shown here is derived from an EMBL/GenBank/DDBJ whole genome shotgun (WGS) entry which is preliminary data.</text>
</comment>
<dbReference type="Gene3D" id="3.20.20.80">
    <property type="entry name" value="Glycosidases"/>
    <property type="match status" value="1"/>
</dbReference>
<proteinExistence type="predicted"/>
<feature type="compositionally biased region" description="Gly residues" evidence="1">
    <location>
        <begin position="337"/>
        <end position="355"/>
    </location>
</feature>
<evidence type="ECO:0008006" key="4">
    <source>
        <dbReference type="Google" id="ProtNLM"/>
    </source>
</evidence>
<dbReference type="SUPFAM" id="SSF51445">
    <property type="entry name" value="(Trans)glycosidases"/>
    <property type="match status" value="1"/>
</dbReference>
<protein>
    <recommendedName>
        <fullName evidence="4">GH10 domain-containing protein</fullName>
    </recommendedName>
</protein>
<gene>
    <name evidence="2" type="ORF">BE17_24735</name>
</gene>
<evidence type="ECO:0000313" key="3">
    <source>
        <dbReference type="Proteomes" id="UP000075635"/>
    </source>
</evidence>
<dbReference type="AlphaFoldDB" id="A0A150QXV8"/>
<dbReference type="Proteomes" id="UP000075635">
    <property type="component" value="Unassembled WGS sequence"/>
</dbReference>
<reference evidence="2 3" key="1">
    <citation type="submission" date="2014-02" db="EMBL/GenBank/DDBJ databases">
        <title>The small core and large imbalanced accessory genome model reveals a collaborative survival strategy of Sorangium cellulosum strains in nature.</title>
        <authorList>
            <person name="Han K."/>
            <person name="Peng R."/>
            <person name="Blom J."/>
            <person name="Li Y.-Z."/>
        </authorList>
    </citation>
    <scope>NUCLEOTIDE SEQUENCE [LARGE SCALE GENOMIC DNA]</scope>
    <source>
        <strain evidence="2 3">So0011-07</strain>
    </source>
</reference>
<feature type="region of interest" description="Disordered" evidence="1">
    <location>
        <begin position="331"/>
        <end position="372"/>
    </location>
</feature>
<dbReference type="EMBL" id="JEMB01003419">
    <property type="protein sequence ID" value="KYF72803.1"/>
    <property type="molecule type" value="Genomic_DNA"/>
</dbReference>